<dbReference type="InterPro" id="IPR002125">
    <property type="entry name" value="CMP_dCMP_dom"/>
</dbReference>
<dbReference type="PROSITE" id="PS00903">
    <property type="entry name" value="CYT_DCMP_DEAMINASES_1"/>
    <property type="match status" value="1"/>
</dbReference>
<evidence type="ECO:0000259" key="5">
    <source>
        <dbReference type="PROSITE" id="PS51747"/>
    </source>
</evidence>
<dbReference type="InterPro" id="IPR016192">
    <property type="entry name" value="APOBEC/CMP_deaminase_Zn-bd"/>
</dbReference>
<dbReference type="Pfam" id="PF00383">
    <property type="entry name" value="dCMP_cyt_deam_1"/>
    <property type="match status" value="1"/>
</dbReference>
<evidence type="ECO:0000256" key="3">
    <source>
        <dbReference type="ARBA" id="ARBA00022801"/>
    </source>
</evidence>
<evidence type="ECO:0000313" key="6">
    <source>
        <dbReference type="EMBL" id="MCZ8371103.1"/>
    </source>
</evidence>
<sequence length="161" mass="17966">MKELKIEIGIRAFRYEELEELDRKLIDAAKEATNRSYAPYSHFSVGAAALLANGTIVTGSNQENAAYPSGTCAERTTLFYANSQYPDQPVMTLAIAARSESGYLESPIPPCGACRQVLLETEQRYQQPMRILLYSLNDIYVIEGTKDLLPLSFGKDFLETK</sequence>
<dbReference type="RefSeq" id="WP_178267212.1">
    <property type="nucleotide sequence ID" value="NZ_JAPZVM010000001.1"/>
</dbReference>
<evidence type="ECO:0000256" key="1">
    <source>
        <dbReference type="ARBA" id="ARBA00006576"/>
    </source>
</evidence>
<dbReference type="PANTHER" id="PTHR11644:SF2">
    <property type="entry name" value="CYTIDINE DEAMINASE"/>
    <property type="match status" value="1"/>
</dbReference>
<dbReference type="Gene3D" id="3.40.140.10">
    <property type="entry name" value="Cytidine Deaminase, domain 2"/>
    <property type="match status" value="1"/>
</dbReference>
<feature type="domain" description="CMP/dCMP-type deaminase" evidence="5">
    <location>
        <begin position="20"/>
        <end position="156"/>
    </location>
</feature>
<dbReference type="EMBL" id="JAPZVM010000001">
    <property type="protein sequence ID" value="MCZ8371103.1"/>
    <property type="molecule type" value="Genomic_DNA"/>
</dbReference>
<comment type="caution">
    <text evidence="6">The sequence shown here is derived from an EMBL/GenBank/DDBJ whole genome shotgun (WGS) entry which is preliminary data.</text>
</comment>
<dbReference type="PANTHER" id="PTHR11644">
    <property type="entry name" value="CYTIDINE DEAMINASE"/>
    <property type="match status" value="1"/>
</dbReference>
<dbReference type="NCBIfam" id="NF004064">
    <property type="entry name" value="PRK05578.1"/>
    <property type="match status" value="1"/>
</dbReference>
<dbReference type="EC" id="3.5.4.5" evidence="6"/>
<keyword evidence="2" id="KW-0479">Metal-binding</keyword>
<evidence type="ECO:0000313" key="7">
    <source>
        <dbReference type="Proteomes" id="UP001141933"/>
    </source>
</evidence>
<keyword evidence="4" id="KW-0862">Zinc</keyword>
<proteinExistence type="inferred from homology"/>
<dbReference type="SUPFAM" id="SSF53927">
    <property type="entry name" value="Cytidine deaminase-like"/>
    <property type="match status" value="1"/>
</dbReference>
<dbReference type="GO" id="GO:0004126">
    <property type="term" value="F:cytidine deaminase activity"/>
    <property type="evidence" value="ECO:0007669"/>
    <property type="project" value="UniProtKB-EC"/>
</dbReference>
<dbReference type="Proteomes" id="UP001141933">
    <property type="component" value="Unassembled WGS sequence"/>
</dbReference>
<evidence type="ECO:0000256" key="2">
    <source>
        <dbReference type="ARBA" id="ARBA00022723"/>
    </source>
</evidence>
<keyword evidence="3 6" id="KW-0378">Hydrolase</keyword>
<gene>
    <name evidence="6" type="ORF">O6P32_00040</name>
</gene>
<dbReference type="InterPro" id="IPR016193">
    <property type="entry name" value="Cytidine_deaminase-like"/>
</dbReference>
<keyword evidence="7" id="KW-1185">Reference proteome</keyword>
<dbReference type="CDD" id="cd01283">
    <property type="entry name" value="cytidine_deaminase"/>
    <property type="match status" value="1"/>
</dbReference>
<protein>
    <submittedName>
        <fullName evidence="6">Cytidine deaminase</fullName>
        <ecNumber evidence="6">3.5.4.5</ecNumber>
    </submittedName>
</protein>
<dbReference type="InterPro" id="IPR050202">
    <property type="entry name" value="Cyt/Deoxycyt_deaminase"/>
</dbReference>
<name>A0ABT4PDJ9_9BACT</name>
<organism evidence="6 7">
    <name type="scientific">Phocaeicola acetigenes</name>
    <dbReference type="NCBI Taxonomy" id="3016083"/>
    <lineage>
        <taxon>Bacteria</taxon>
        <taxon>Pseudomonadati</taxon>
        <taxon>Bacteroidota</taxon>
        <taxon>Bacteroidia</taxon>
        <taxon>Bacteroidales</taxon>
        <taxon>Bacteroidaceae</taxon>
        <taxon>Phocaeicola</taxon>
    </lineage>
</organism>
<evidence type="ECO:0000256" key="4">
    <source>
        <dbReference type="ARBA" id="ARBA00022833"/>
    </source>
</evidence>
<accession>A0ABT4PDJ9</accession>
<comment type="similarity">
    <text evidence="1">Belongs to the cytidine and deoxycytidylate deaminase family.</text>
</comment>
<dbReference type="PROSITE" id="PS51747">
    <property type="entry name" value="CYT_DCMP_DEAMINASES_2"/>
    <property type="match status" value="1"/>
</dbReference>
<reference evidence="6" key="1">
    <citation type="submission" date="2022-12" db="EMBL/GenBank/DDBJ databases">
        <title>Phocaeicola acetigenes sp. nov., isolated feces from a healthy human.</title>
        <authorList>
            <person name="Do H."/>
            <person name="Ha Y.B."/>
            <person name="Kim J.-S."/>
            <person name="Suh M.K."/>
            <person name="Kim H.S."/>
            <person name="Lee J.-S."/>
        </authorList>
    </citation>
    <scope>NUCLEOTIDE SEQUENCE</scope>
    <source>
        <strain evidence="6">KGMB11183</strain>
    </source>
</reference>